<protein>
    <submittedName>
        <fullName evidence="1">Uncharacterized protein</fullName>
    </submittedName>
</protein>
<dbReference type="EMBL" id="SPHZ02000001">
    <property type="protein sequence ID" value="KAF0935599.1"/>
    <property type="molecule type" value="Genomic_DNA"/>
</dbReference>
<proteinExistence type="predicted"/>
<gene>
    <name evidence="1" type="ORF">E2562_035028</name>
</gene>
<evidence type="ECO:0000313" key="1">
    <source>
        <dbReference type="EMBL" id="KAF0935599.1"/>
    </source>
</evidence>
<dbReference type="Proteomes" id="UP000479710">
    <property type="component" value="Unassembled WGS sequence"/>
</dbReference>
<comment type="caution">
    <text evidence="1">The sequence shown here is derived from an EMBL/GenBank/DDBJ whole genome shotgun (WGS) entry which is preliminary data.</text>
</comment>
<reference evidence="1 2" key="1">
    <citation type="submission" date="2019-11" db="EMBL/GenBank/DDBJ databases">
        <title>Whole genome sequence of Oryza granulata.</title>
        <authorList>
            <person name="Li W."/>
        </authorList>
    </citation>
    <scope>NUCLEOTIDE SEQUENCE [LARGE SCALE GENOMIC DNA]</scope>
    <source>
        <strain evidence="2">cv. Menghai</strain>
        <tissue evidence="1">Leaf</tissue>
    </source>
</reference>
<evidence type="ECO:0000313" key="2">
    <source>
        <dbReference type="Proteomes" id="UP000479710"/>
    </source>
</evidence>
<name>A0A6G1FFD6_9ORYZ</name>
<keyword evidence="2" id="KW-1185">Reference proteome</keyword>
<organism evidence="1 2">
    <name type="scientific">Oryza meyeriana var. granulata</name>
    <dbReference type="NCBI Taxonomy" id="110450"/>
    <lineage>
        <taxon>Eukaryota</taxon>
        <taxon>Viridiplantae</taxon>
        <taxon>Streptophyta</taxon>
        <taxon>Embryophyta</taxon>
        <taxon>Tracheophyta</taxon>
        <taxon>Spermatophyta</taxon>
        <taxon>Magnoliopsida</taxon>
        <taxon>Liliopsida</taxon>
        <taxon>Poales</taxon>
        <taxon>Poaceae</taxon>
        <taxon>BOP clade</taxon>
        <taxon>Oryzoideae</taxon>
        <taxon>Oryzeae</taxon>
        <taxon>Oryzinae</taxon>
        <taxon>Oryza</taxon>
        <taxon>Oryza meyeriana</taxon>
    </lineage>
</organism>
<dbReference type="AlphaFoldDB" id="A0A6G1FFD6"/>
<sequence length="155" mass="16813">MSGDGSTAAMTWGGLFGPAIVRVCRRSEEGDECVVSRASCGQSVSNQISYIGTLSGTSLTLQHCPAIPFHHPLLENTKTVHAAMDQPWTSLSNESRHRPFAPAKTTVNAGPPQAASALADLKVSFLNPCRFHSKVRLGRDRYRRVVTAIPINHYL</sequence>
<accession>A0A6G1FFD6</accession>